<reference evidence="2 3" key="1">
    <citation type="submission" date="2019-11" db="EMBL/GenBank/DDBJ databases">
        <authorList>
            <person name="Zheng R.K."/>
            <person name="Sun C.M."/>
        </authorList>
    </citation>
    <scope>NUCLEOTIDE SEQUENCE [LARGE SCALE GENOMIC DNA]</scope>
    <source>
        <strain evidence="2 3">SRB007</strain>
    </source>
</reference>
<dbReference type="Pfam" id="PF13302">
    <property type="entry name" value="Acetyltransf_3"/>
    <property type="match status" value="1"/>
</dbReference>
<dbReference type="EMBL" id="CP046400">
    <property type="protein sequence ID" value="QGY38765.1"/>
    <property type="molecule type" value="Genomic_DNA"/>
</dbReference>
<organism evidence="2 3">
    <name type="scientific">Pseudodesulfovibrio cashew</name>
    <dbReference type="NCBI Taxonomy" id="2678688"/>
    <lineage>
        <taxon>Bacteria</taxon>
        <taxon>Pseudomonadati</taxon>
        <taxon>Thermodesulfobacteriota</taxon>
        <taxon>Desulfovibrionia</taxon>
        <taxon>Desulfovibrionales</taxon>
        <taxon>Desulfovibrionaceae</taxon>
    </lineage>
</organism>
<dbReference type="PROSITE" id="PS51186">
    <property type="entry name" value="GNAT"/>
    <property type="match status" value="1"/>
</dbReference>
<dbReference type="RefSeq" id="WP_158945886.1">
    <property type="nucleotide sequence ID" value="NZ_CP046400.1"/>
</dbReference>
<gene>
    <name evidence="2" type="ORF">GM415_00965</name>
</gene>
<feature type="domain" description="N-acetyltransferase" evidence="1">
    <location>
        <begin position="28"/>
        <end position="183"/>
    </location>
</feature>
<dbReference type="GO" id="GO:0016747">
    <property type="term" value="F:acyltransferase activity, transferring groups other than amino-acyl groups"/>
    <property type="evidence" value="ECO:0007669"/>
    <property type="project" value="InterPro"/>
</dbReference>
<keyword evidence="2" id="KW-0808">Transferase</keyword>
<dbReference type="SUPFAM" id="SSF55729">
    <property type="entry name" value="Acyl-CoA N-acyltransferases (Nat)"/>
    <property type="match status" value="1"/>
</dbReference>
<dbReference type="InterPro" id="IPR000182">
    <property type="entry name" value="GNAT_dom"/>
</dbReference>
<dbReference type="Proteomes" id="UP000428328">
    <property type="component" value="Chromosome"/>
</dbReference>
<accession>A0A6I6J882</accession>
<dbReference type="PANTHER" id="PTHR43328:SF1">
    <property type="entry name" value="N-ACETYLTRANSFERASE DOMAIN-CONTAINING PROTEIN"/>
    <property type="match status" value="1"/>
</dbReference>
<evidence type="ECO:0000313" key="2">
    <source>
        <dbReference type="EMBL" id="QGY38765.1"/>
    </source>
</evidence>
<dbReference type="AlphaFoldDB" id="A0A6I6J882"/>
<dbReference type="PANTHER" id="PTHR43328">
    <property type="entry name" value="ACETYLTRANSFERASE-RELATED"/>
    <property type="match status" value="1"/>
</dbReference>
<proteinExistence type="predicted"/>
<keyword evidence="3" id="KW-1185">Reference proteome</keyword>
<evidence type="ECO:0000313" key="3">
    <source>
        <dbReference type="Proteomes" id="UP000428328"/>
    </source>
</evidence>
<sequence length="183" mass="20255">MTSAPPPFADTVLLTRRCVMRPWQDSDVALLPSIASTRKISWNTSNKFPYPFGEPEAQRLLRFSNDGAGEDVWQFAVEFGGELAGSCGAIRGTDVQAHTATIGYWLGVDYWGKGIATEMVARLVDYMTLETDIEQLTATCYGWNPASARVLEKAGFEREGVRRGVVKKWGETTDLLIYGRPLA</sequence>
<dbReference type="KEGG" id="psel:GM415_00965"/>
<dbReference type="CDD" id="cd04301">
    <property type="entry name" value="NAT_SF"/>
    <property type="match status" value="1"/>
</dbReference>
<dbReference type="Gene3D" id="3.40.630.30">
    <property type="match status" value="1"/>
</dbReference>
<evidence type="ECO:0000259" key="1">
    <source>
        <dbReference type="PROSITE" id="PS51186"/>
    </source>
</evidence>
<name>A0A6I6J882_9BACT</name>
<protein>
    <submittedName>
        <fullName evidence="2">GNAT family N-acetyltransferase</fullName>
    </submittedName>
</protein>
<dbReference type="InterPro" id="IPR016181">
    <property type="entry name" value="Acyl_CoA_acyltransferase"/>
</dbReference>